<dbReference type="EMBL" id="FNUA01000002">
    <property type="protein sequence ID" value="SEE45499.1"/>
    <property type="molecule type" value="Genomic_DNA"/>
</dbReference>
<accession>A0A1H5IZ04</accession>
<dbReference type="Proteomes" id="UP000067111">
    <property type="component" value="Unassembled WGS sequence"/>
</dbReference>
<sequence>MTQVPADKVERPRLRELREAREAGAGVAIPEEQGQLFRRLFADEGEPTGYGSHAAAGRSAAAEIAMIETLTEQLAPRLHIASQWPLEAMLYVPRLGRIQTRIRREQGAWSVELEAEQDTTTRWLSGVRQRCEDRIAQAVGQPVSLHLAHLERT</sequence>
<dbReference type="EMBL" id="CP025494">
    <property type="protein sequence ID" value="AVE07025.1"/>
    <property type="molecule type" value="Genomic_DNA"/>
</dbReference>
<proteinExistence type="predicted"/>
<dbReference type="CDD" id="cd17468">
    <property type="entry name" value="T3SS_HrpP_C"/>
    <property type="match status" value="1"/>
</dbReference>
<reference evidence="2 10" key="6">
    <citation type="submission" date="2019-09" db="EMBL/GenBank/DDBJ databases">
        <title>Draft genome sequences of 48 bacterial type strains from the CCUG.</title>
        <authorList>
            <person name="Tunovic T."/>
            <person name="Pineiro-Iglesias B."/>
            <person name="Unosson C."/>
            <person name="Inganas E."/>
            <person name="Ohlen M."/>
            <person name="Cardew S."/>
            <person name="Jensie-Markopoulos S."/>
            <person name="Salva-Serra F."/>
            <person name="Jaen-Luchoro D."/>
            <person name="Karlsson R."/>
            <person name="Svensson-Stadler L."/>
            <person name="Chun J."/>
            <person name="Moore E."/>
        </authorList>
    </citation>
    <scope>NUCLEOTIDE SEQUENCE [LARGE SCALE GENOMIC DNA]</scope>
    <source>
        <strain evidence="2 10">CCUG 51524</strain>
    </source>
</reference>
<dbReference type="AlphaFoldDB" id="A0A1H5IZ04"/>
<reference evidence="4 9" key="5">
    <citation type="submission" date="2018-03" db="EMBL/GenBank/DDBJ databases">
        <title>Draft genome sequence of the type strain of Pseudomonas palleroniana LMG 23076, isolated from rice in Cameroon.</title>
        <authorList>
            <person name="Tambong J.T."/>
        </authorList>
    </citation>
    <scope>NUCLEOTIDE SEQUENCE [LARGE SCALE GENOMIC DNA]</scope>
    <source>
        <strain evidence="4 9">LMG 23076</strain>
    </source>
</reference>
<dbReference type="OrthoDB" id="6965899at2"/>
<reference evidence="3" key="2">
    <citation type="submission" date="2016-01" db="EMBL/GenBank/DDBJ databases">
        <authorList>
            <person name="McClelland M."/>
            <person name="Jain A."/>
            <person name="Saraogi P."/>
            <person name="Mendelson R."/>
            <person name="Westerman R."/>
            <person name="SanMiguel P."/>
            <person name="Csonka L."/>
        </authorList>
    </citation>
    <scope>NUCLEOTIDE SEQUENCE [LARGE SCALE GENOMIC DNA]</scope>
    <source>
        <strain evidence="3">Ps006</strain>
    </source>
</reference>
<reference evidence="1 8" key="4">
    <citation type="submission" date="2017-12" db="EMBL/GenBank/DDBJ databases">
        <title>Genome sequence of Pseudomonas palleroniana MAB3.</title>
        <authorList>
            <person name="Nascimento F.X."/>
        </authorList>
    </citation>
    <scope>NUCLEOTIDE SEQUENCE [LARGE SCALE GENOMIC DNA]</scope>
    <source>
        <strain evidence="1 8">MAB3</strain>
    </source>
</reference>
<dbReference type="GeneID" id="97923678"/>
<accession>A0A0X7K630</accession>
<dbReference type="EMBL" id="VZPQ01000006">
    <property type="protein sequence ID" value="KAB0566951.1"/>
    <property type="molecule type" value="Genomic_DNA"/>
</dbReference>
<dbReference type="EMBL" id="LRMR01000016">
    <property type="protein sequence ID" value="KWU50180.1"/>
    <property type="molecule type" value="Genomic_DNA"/>
</dbReference>
<dbReference type="Proteomes" id="UP000237830">
    <property type="component" value="Chromosome"/>
</dbReference>
<keyword evidence="9" id="KW-1185">Reference proteome</keyword>
<evidence type="ECO:0000313" key="9">
    <source>
        <dbReference type="Proteomes" id="UP000240476"/>
    </source>
</evidence>
<dbReference type="EMBL" id="PYWX01000031">
    <property type="protein sequence ID" value="PTC28279.1"/>
    <property type="molecule type" value="Genomic_DNA"/>
</dbReference>
<evidence type="ECO:0000313" key="5">
    <source>
        <dbReference type="EMBL" id="SEE45499.1"/>
    </source>
</evidence>
<dbReference type="RefSeq" id="WP_060754797.1">
    <property type="nucleotide sequence ID" value="NZ_CP025494.1"/>
</dbReference>
<name>A0A1H5IZ04_9PSED</name>
<evidence type="ECO:0000313" key="7">
    <source>
        <dbReference type="Proteomes" id="UP000199129"/>
    </source>
</evidence>
<gene>
    <name evidence="3" type="ORF">AWV77_13770</name>
    <name evidence="4" type="ORF">C9383_11150</name>
    <name evidence="1" type="ORF">CYL20_21505</name>
    <name evidence="2" type="ORF">F7R03_11835</name>
    <name evidence="5" type="ORF">SAMN04490198_1503</name>
</gene>
<dbReference type="Proteomes" id="UP000423257">
    <property type="component" value="Unassembled WGS sequence"/>
</dbReference>
<keyword evidence="1" id="KW-0969">Cilium</keyword>
<dbReference type="InterPro" id="IPR049757">
    <property type="entry name" value="T3SS_HrpP-like_C"/>
</dbReference>
<evidence type="ECO:0000313" key="6">
    <source>
        <dbReference type="Proteomes" id="UP000067111"/>
    </source>
</evidence>
<evidence type="ECO:0000313" key="1">
    <source>
        <dbReference type="EMBL" id="AVE07025.1"/>
    </source>
</evidence>
<organism evidence="5 7">
    <name type="scientific">Pseudomonas palleroniana</name>
    <dbReference type="NCBI Taxonomy" id="191390"/>
    <lineage>
        <taxon>Bacteria</taxon>
        <taxon>Pseudomonadati</taxon>
        <taxon>Pseudomonadota</taxon>
        <taxon>Gammaproteobacteria</taxon>
        <taxon>Pseudomonadales</taxon>
        <taxon>Pseudomonadaceae</taxon>
        <taxon>Pseudomonas</taxon>
    </lineage>
</organism>
<dbReference type="Proteomes" id="UP000240476">
    <property type="component" value="Unassembled WGS sequence"/>
</dbReference>
<evidence type="ECO:0000313" key="8">
    <source>
        <dbReference type="Proteomes" id="UP000237830"/>
    </source>
</evidence>
<evidence type="ECO:0000313" key="3">
    <source>
        <dbReference type="EMBL" id="KWU50180.1"/>
    </source>
</evidence>
<reference evidence="5 7" key="3">
    <citation type="submission" date="2016-10" db="EMBL/GenBank/DDBJ databases">
        <authorList>
            <person name="de Groot N.N."/>
        </authorList>
    </citation>
    <scope>NUCLEOTIDE SEQUENCE [LARGE SCALE GENOMIC DNA]</scope>
    <source>
        <strain evidence="5 7">BS3265</strain>
    </source>
</reference>
<keyword evidence="1" id="KW-0282">Flagellum</keyword>
<evidence type="ECO:0000313" key="2">
    <source>
        <dbReference type="EMBL" id="KAB0566951.1"/>
    </source>
</evidence>
<reference evidence="6" key="1">
    <citation type="submission" date="2016-01" db="EMBL/GenBank/DDBJ databases">
        <authorList>
            <person name="Gamez R.M."/>
            <person name="Rodriguez F."/>
            <person name="Bernal J.F."/>
            <person name="Agarwala R."/>
            <person name="Landsman D."/>
            <person name="Marino-Ramirez L."/>
        </authorList>
    </citation>
    <scope>NUCLEOTIDE SEQUENCE [LARGE SCALE GENOMIC DNA]</scope>
    <source>
        <strain evidence="6">Ps006</strain>
    </source>
</reference>
<protein>
    <submittedName>
        <fullName evidence="1">Flagellar hook-length control protein FliK</fullName>
    </submittedName>
    <submittedName>
        <fullName evidence="3">Type III secretion protein</fullName>
    </submittedName>
</protein>
<dbReference type="Proteomes" id="UP000199129">
    <property type="component" value="Unassembled WGS sequence"/>
</dbReference>
<evidence type="ECO:0000313" key="10">
    <source>
        <dbReference type="Proteomes" id="UP000423257"/>
    </source>
</evidence>
<evidence type="ECO:0000313" key="4">
    <source>
        <dbReference type="EMBL" id="PTC28279.1"/>
    </source>
</evidence>
<keyword evidence="1" id="KW-0966">Cell projection</keyword>